<dbReference type="EMBL" id="BAAAZO010000003">
    <property type="protein sequence ID" value="GAA3609228.1"/>
    <property type="molecule type" value="Genomic_DNA"/>
</dbReference>
<evidence type="ECO:0000313" key="3">
    <source>
        <dbReference type="Proteomes" id="UP001501074"/>
    </source>
</evidence>
<dbReference type="SUPFAM" id="SSF47413">
    <property type="entry name" value="lambda repressor-like DNA-binding domains"/>
    <property type="match status" value="1"/>
</dbReference>
<evidence type="ECO:0000259" key="1">
    <source>
        <dbReference type="PROSITE" id="PS50943"/>
    </source>
</evidence>
<proteinExistence type="predicted"/>
<dbReference type="SMART" id="SM00530">
    <property type="entry name" value="HTH_XRE"/>
    <property type="match status" value="1"/>
</dbReference>
<reference evidence="3" key="1">
    <citation type="journal article" date="2019" name="Int. J. Syst. Evol. Microbiol.">
        <title>The Global Catalogue of Microorganisms (GCM) 10K type strain sequencing project: providing services to taxonomists for standard genome sequencing and annotation.</title>
        <authorList>
            <consortium name="The Broad Institute Genomics Platform"/>
            <consortium name="The Broad Institute Genome Sequencing Center for Infectious Disease"/>
            <person name="Wu L."/>
            <person name="Ma J."/>
        </authorList>
    </citation>
    <scope>NUCLEOTIDE SEQUENCE [LARGE SCALE GENOMIC DNA]</scope>
    <source>
        <strain evidence="3">JCM 16902</strain>
    </source>
</reference>
<dbReference type="Gene3D" id="1.10.260.40">
    <property type="entry name" value="lambda repressor-like DNA-binding domains"/>
    <property type="match status" value="1"/>
</dbReference>
<name>A0ABP6ZHW2_9ACTN</name>
<dbReference type="InterPro" id="IPR010982">
    <property type="entry name" value="Lambda_DNA-bd_dom_sf"/>
</dbReference>
<protein>
    <recommendedName>
        <fullName evidence="1">HTH cro/C1-type domain-containing protein</fullName>
    </recommendedName>
</protein>
<dbReference type="CDD" id="cd00093">
    <property type="entry name" value="HTH_XRE"/>
    <property type="match status" value="1"/>
</dbReference>
<dbReference type="Pfam" id="PF13560">
    <property type="entry name" value="HTH_31"/>
    <property type="match status" value="1"/>
</dbReference>
<comment type="caution">
    <text evidence="2">The sequence shown here is derived from an EMBL/GenBank/DDBJ whole genome shotgun (WGS) entry which is preliminary data.</text>
</comment>
<organism evidence="2 3">
    <name type="scientific">Kineosporia mesophila</name>
    <dbReference type="NCBI Taxonomy" id="566012"/>
    <lineage>
        <taxon>Bacteria</taxon>
        <taxon>Bacillati</taxon>
        <taxon>Actinomycetota</taxon>
        <taxon>Actinomycetes</taxon>
        <taxon>Kineosporiales</taxon>
        <taxon>Kineosporiaceae</taxon>
        <taxon>Kineosporia</taxon>
    </lineage>
</organism>
<dbReference type="Proteomes" id="UP001501074">
    <property type="component" value="Unassembled WGS sequence"/>
</dbReference>
<sequence>MHLTGESSYRPDMPTFLDVLPRNVAAERARRGWLQKDLAQRLGWGGTKVSELETGARRVQIDELGPLCKALGVPLWKLAEGTDAAELEALGLTPPR</sequence>
<evidence type="ECO:0000313" key="2">
    <source>
        <dbReference type="EMBL" id="GAA3609228.1"/>
    </source>
</evidence>
<dbReference type="PROSITE" id="PS50943">
    <property type="entry name" value="HTH_CROC1"/>
    <property type="match status" value="1"/>
</dbReference>
<gene>
    <name evidence="2" type="ORF">GCM10022223_26600</name>
</gene>
<keyword evidence="3" id="KW-1185">Reference proteome</keyword>
<feature type="domain" description="HTH cro/C1-type" evidence="1">
    <location>
        <begin position="24"/>
        <end position="78"/>
    </location>
</feature>
<dbReference type="InterPro" id="IPR001387">
    <property type="entry name" value="Cro/C1-type_HTH"/>
</dbReference>
<accession>A0ABP6ZHW2</accession>